<dbReference type="Pfam" id="PF00034">
    <property type="entry name" value="Cytochrom_C"/>
    <property type="match status" value="1"/>
</dbReference>
<evidence type="ECO:0000313" key="7">
    <source>
        <dbReference type="Proteomes" id="UP000001369"/>
    </source>
</evidence>
<dbReference type="AlphaFoldDB" id="C1DWR2"/>
<dbReference type="STRING" id="204536.SULAZ_1584"/>
<protein>
    <submittedName>
        <fullName evidence="6">Cytochrome c, class I</fullName>
    </submittedName>
</protein>
<dbReference type="OrthoDB" id="9811281at2"/>
<dbReference type="EMBL" id="CP001229">
    <property type="protein sequence ID" value="ACN99556.1"/>
    <property type="molecule type" value="Genomic_DNA"/>
</dbReference>
<keyword evidence="7" id="KW-1185">Reference proteome</keyword>
<dbReference type="RefSeq" id="WP_012674869.1">
    <property type="nucleotide sequence ID" value="NC_012438.1"/>
</dbReference>
<dbReference type="Proteomes" id="UP000001369">
    <property type="component" value="Chromosome"/>
</dbReference>
<evidence type="ECO:0000313" key="6">
    <source>
        <dbReference type="EMBL" id="ACN99556.1"/>
    </source>
</evidence>
<dbReference type="GO" id="GO:0009055">
    <property type="term" value="F:electron transfer activity"/>
    <property type="evidence" value="ECO:0007669"/>
    <property type="project" value="InterPro"/>
</dbReference>
<dbReference type="InterPro" id="IPR009056">
    <property type="entry name" value="Cyt_c-like_dom"/>
</dbReference>
<name>C1DWR2_SULAA</name>
<dbReference type="GO" id="GO:0020037">
    <property type="term" value="F:heme binding"/>
    <property type="evidence" value="ECO:0007669"/>
    <property type="project" value="InterPro"/>
</dbReference>
<evidence type="ECO:0000256" key="3">
    <source>
        <dbReference type="ARBA" id="ARBA00023004"/>
    </source>
</evidence>
<dbReference type="Gene3D" id="1.10.760.10">
    <property type="entry name" value="Cytochrome c-like domain"/>
    <property type="match status" value="1"/>
</dbReference>
<feature type="domain" description="Cytochrome c" evidence="5">
    <location>
        <begin position="17"/>
        <end position="102"/>
    </location>
</feature>
<dbReference type="SUPFAM" id="SSF46626">
    <property type="entry name" value="Cytochrome c"/>
    <property type="match status" value="1"/>
</dbReference>
<accession>C1DWR2</accession>
<evidence type="ECO:0000256" key="4">
    <source>
        <dbReference type="PROSITE-ProRule" id="PRU00433"/>
    </source>
</evidence>
<dbReference type="PROSITE" id="PS51007">
    <property type="entry name" value="CYTC"/>
    <property type="match status" value="1"/>
</dbReference>
<gene>
    <name evidence="6" type="ordered locus">SULAZ_1584</name>
</gene>
<dbReference type="KEGG" id="saf:SULAZ_1584"/>
<organism evidence="6 7">
    <name type="scientific">Sulfurihydrogenibium azorense (strain DSM 15241 / OCM 825 / Az-Fu1)</name>
    <dbReference type="NCBI Taxonomy" id="204536"/>
    <lineage>
        <taxon>Bacteria</taxon>
        <taxon>Pseudomonadati</taxon>
        <taxon>Aquificota</taxon>
        <taxon>Aquificia</taxon>
        <taxon>Aquificales</taxon>
        <taxon>Hydrogenothermaceae</taxon>
        <taxon>Sulfurihydrogenibium</taxon>
    </lineage>
</organism>
<dbReference type="eggNOG" id="COG4654">
    <property type="taxonomic scope" value="Bacteria"/>
</dbReference>
<dbReference type="InterPro" id="IPR036909">
    <property type="entry name" value="Cyt_c-like_dom_sf"/>
</dbReference>
<evidence type="ECO:0000256" key="1">
    <source>
        <dbReference type="ARBA" id="ARBA00022617"/>
    </source>
</evidence>
<keyword evidence="2 4" id="KW-0479">Metal-binding</keyword>
<proteinExistence type="predicted"/>
<evidence type="ECO:0000256" key="2">
    <source>
        <dbReference type="ARBA" id="ARBA00022723"/>
    </source>
</evidence>
<sequence length="123" mass="14281">MKVLYGFILIFVYIFVIYANEGKDLYIKHGCNACHDPFERKTGPSFKEISQRYGTSKSAVEKVAKLIIKPNPSNWPGFAYMPPYNIPYQDALKLAEYVLIHSQKEEQKKKIYKDLSPDSSEFY</sequence>
<reference evidence="6 7" key="1">
    <citation type="journal article" date="2009" name="J. Bacteriol.">
        <title>Complete and draft genome sequences of six members of the Aquificales.</title>
        <authorList>
            <person name="Reysenbach A.L."/>
            <person name="Hamamura N."/>
            <person name="Podar M."/>
            <person name="Griffiths E."/>
            <person name="Ferreira S."/>
            <person name="Hochstein R."/>
            <person name="Heidelberg J."/>
            <person name="Johnson J."/>
            <person name="Mead D."/>
            <person name="Pohorille A."/>
            <person name="Sarmiento M."/>
            <person name="Schweighofer K."/>
            <person name="Seshadri R."/>
            <person name="Voytek M.A."/>
        </authorList>
    </citation>
    <scope>NUCLEOTIDE SEQUENCE [LARGE SCALE GENOMIC DNA]</scope>
    <source>
        <strain evidence="7">Az-Fu1 / DSM 15241 / OCM 825</strain>
    </source>
</reference>
<dbReference type="HOGENOM" id="CLU_133112_1_0_0"/>
<evidence type="ECO:0000259" key="5">
    <source>
        <dbReference type="PROSITE" id="PS51007"/>
    </source>
</evidence>
<dbReference type="GO" id="GO:0046872">
    <property type="term" value="F:metal ion binding"/>
    <property type="evidence" value="ECO:0007669"/>
    <property type="project" value="UniProtKB-KW"/>
</dbReference>
<keyword evidence="1 4" id="KW-0349">Heme</keyword>
<keyword evidence="3 4" id="KW-0408">Iron</keyword>